<dbReference type="SFLD" id="SFLDS00019">
    <property type="entry name" value="Glutathione_Transferase_(cytos"/>
    <property type="match status" value="1"/>
</dbReference>
<dbReference type="SFLD" id="SFLDG01153">
    <property type="entry name" value="Main.4:_Theta-like"/>
    <property type="match status" value="1"/>
</dbReference>
<dbReference type="SUPFAM" id="SSF52833">
    <property type="entry name" value="Thioredoxin-like"/>
    <property type="match status" value="1"/>
</dbReference>
<sequence>MPILLYSVSDSPPTLAVRLALEALGLEHELVDVDFANGEHLKEDYAKKNPQREVPTLDDNGFLLSESVAILQYLADKYSKDDKLYPRDPQKRAIVNHRLFFNLTTYYRYISDHMAPIFYAYKRTPDTLKKMKNGLSVFNTLLEREGTKYAAADHVTIADFPLVTATACLEAIHFNISSYPLVAKWYDTFKNENPQLWAVVQPGMMEVRAFEQNPPDLSHIAHPIHPTLKN</sequence>
<accession>A0A8K0JX89</accession>
<dbReference type="InterPro" id="IPR010987">
    <property type="entry name" value="Glutathione-S-Trfase_C-like"/>
</dbReference>
<dbReference type="GO" id="GO:0006749">
    <property type="term" value="P:glutathione metabolic process"/>
    <property type="evidence" value="ECO:0007669"/>
    <property type="project" value="TreeGrafter"/>
</dbReference>
<feature type="domain" description="GST C-terminal" evidence="3">
    <location>
        <begin position="88"/>
        <end position="217"/>
    </location>
</feature>
<evidence type="ECO:0000256" key="1">
    <source>
        <dbReference type="RuleBase" id="RU003494"/>
    </source>
</evidence>
<dbReference type="OrthoDB" id="4951845at2759"/>
<feature type="domain" description="GST N-terminal" evidence="2">
    <location>
        <begin position="1"/>
        <end position="82"/>
    </location>
</feature>
<comment type="similarity">
    <text evidence="1">Belongs to the GST superfamily.</text>
</comment>
<dbReference type="AlphaFoldDB" id="A0A8K0JX89"/>
<dbReference type="Pfam" id="PF02798">
    <property type="entry name" value="GST_N"/>
    <property type="match status" value="1"/>
</dbReference>
<proteinExistence type="inferred from homology"/>
<evidence type="ECO:0000313" key="4">
    <source>
        <dbReference type="EMBL" id="KAG8223829.1"/>
    </source>
</evidence>
<comment type="caution">
    <text evidence="4">The sequence shown here is derived from an EMBL/GenBank/DDBJ whole genome shotgun (WGS) entry which is preliminary data.</text>
</comment>
<dbReference type="EMBL" id="KZ308175">
    <property type="protein sequence ID" value="KAG8223829.1"/>
    <property type="molecule type" value="Genomic_DNA"/>
</dbReference>
<dbReference type="Proteomes" id="UP000792457">
    <property type="component" value="Unassembled WGS sequence"/>
</dbReference>
<dbReference type="FunFam" id="3.40.30.10:FF:000295">
    <property type="entry name" value="Glutathione S-transferase unclassified 1"/>
    <property type="match status" value="1"/>
</dbReference>
<dbReference type="InterPro" id="IPR004045">
    <property type="entry name" value="Glutathione_S-Trfase_N"/>
</dbReference>
<reference evidence="4" key="2">
    <citation type="submission" date="2017-10" db="EMBL/GenBank/DDBJ databases">
        <title>Ladona fulva Genome sequencing and assembly.</title>
        <authorList>
            <person name="Murali S."/>
            <person name="Richards S."/>
            <person name="Bandaranaike D."/>
            <person name="Bellair M."/>
            <person name="Blankenburg K."/>
            <person name="Chao H."/>
            <person name="Dinh H."/>
            <person name="Doddapaneni H."/>
            <person name="Dugan-Rocha S."/>
            <person name="Elkadiri S."/>
            <person name="Gnanaolivu R."/>
            <person name="Hernandez B."/>
            <person name="Skinner E."/>
            <person name="Javaid M."/>
            <person name="Lee S."/>
            <person name="Li M."/>
            <person name="Ming W."/>
            <person name="Munidasa M."/>
            <person name="Muniz J."/>
            <person name="Nguyen L."/>
            <person name="Hughes D."/>
            <person name="Osuji N."/>
            <person name="Pu L.-L."/>
            <person name="Puazo M."/>
            <person name="Qu C."/>
            <person name="Quiroz J."/>
            <person name="Raj R."/>
            <person name="Weissenberger G."/>
            <person name="Xin Y."/>
            <person name="Zou X."/>
            <person name="Han Y."/>
            <person name="Worley K."/>
            <person name="Muzny D."/>
            <person name="Gibbs R."/>
        </authorList>
    </citation>
    <scope>NUCLEOTIDE SEQUENCE</scope>
    <source>
        <strain evidence="4">Sampled in the wild</strain>
    </source>
</reference>
<evidence type="ECO:0000313" key="5">
    <source>
        <dbReference type="Proteomes" id="UP000792457"/>
    </source>
</evidence>
<dbReference type="PROSITE" id="PS51354">
    <property type="entry name" value="GLUTAREDOXIN_2"/>
    <property type="match status" value="1"/>
</dbReference>
<dbReference type="GO" id="GO:0004364">
    <property type="term" value="F:glutathione transferase activity"/>
    <property type="evidence" value="ECO:0007669"/>
    <property type="project" value="TreeGrafter"/>
</dbReference>
<name>A0A8K0JX89_LADFU</name>
<dbReference type="InterPro" id="IPR036249">
    <property type="entry name" value="Thioredoxin-like_sf"/>
</dbReference>
<dbReference type="PROSITE" id="PS50405">
    <property type="entry name" value="GST_CTER"/>
    <property type="match status" value="1"/>
</dbReference>
<dbReference type="PANTHER" id="PTHR43969:SF7">
    <property type="entry name" value="GST-CONTAINING FLYWCH ZINC-FINGER PROTEIN"/>
    <property type="match status" value="1"/>
</dbReference>
<dbReference type="InterPro" id="IPR004046">
    <property type="entry name" value="GST_C"/>
</dbReference>
<dbReference type="PROSITE" id="PS50404">
    <property type="entry name" value="GST_NTER"/>
    <property type="match status" value="1"/>
</dbReference>
<gene>
    <name evidence="4" type="ORF">J437_LFUL003717</name>
</gene>
<dbReference type="Pfam" id="PF00043">
    <property type="entry name" value="GST_C"/>
    <property type="match status" value="1"/>
</dbReference>
<dbReference type="InterPro" id="IPR040079">
    <property type="entry name" value="Glutathione_S-Trfase"/>
</dbReference>
<reference evidence="4" key="1">
    <citation type="submission" date="2013-04" db="EMBL/GenBank/DDBJ databases">
        <authorList>
            <person name="Qu J."/>
            <person name="Murali S.C."/>
            <person name="Bandaranaike D."/>
            <person name="Bellair M."/>
            <person name="Blankenburg K."/>
            <person name="Chao H."/>
            <person name="Dinh H."/>
            <person name="Doddapaneni H."/>
            <person name="Downs B."/>
            <person name="Dugan-Rocha S."/>
            <person name="Elkadiri S."/>
            <person name="Gnanaolivu R.D."/>
            <person name="Hernandez B."/>
            <person name="Javaid M."/>
            <person name="Jayaseelan J.C."/>
            <person name="Lee S."/>
            <person name="Li M."/>
            <person name="Ming W."/>
            <person name="Munidasa M."/>
            <person name="Muniz J."/>
            <person name="Nguyen L."/>
            <person name="Ongeri F."/>
            <person name="Osuji N."/>
            <person name="Pu L.-L."/>
            <person name="Puazo M."/>
            <person name="Qu C."/>
            <person name="Quiroz J."/>
            <person name="Raj R."/>
            <person name="Weissenberger G."/>
            <person name="Xin Y."/>
            <person name="Zou X."/>
            <person name="Han Y."/>
            <person name="Richards S."/>
            <person name="Worley K."/>
            <person name="Muzny D."/>
            <person name="Gibbs R."/>
        </authorList>
    </citation>
    <scope>NUCLEOTIDE SEQUENCE</scope>
    <source>
        <strain evidence="4">Sampled in the wild</strain>
    </source>
</reference>
<evidence type="ECO:0000259" key="3">
    <source>
        <dbReference type="PROSITE" id="PS50405"/>
    </source>
</evidence>
<organism evidence="4 5">
    <name type="scientific">Ladona fulva</name>
    <name type="common">Scarce chaser dragonfly</name>
    <name type="synonym">Libellula fulva</name>
    <dbReference type="NCBI Taxonomy" id="123851"/>
    <lineage>
        <taxon>Eukaryota</taxon>
        <taxon>Metazoa</taxon>
        <taxon>Ecdysozoa</taxon>
        <taxon>Arthropoda</taxon>
        <taxon>Hexapoda</taxon>
        <taxon>Insecta</taxon>
        <taxon>Pterygota</taxon>
        <taxon>Palaeoptera</taxon>
        <taxon>Odonata</taxon>
        <taxon>Epiprocta</taxon>
        <taxon>Anisoptera</taxon>
        <taxon>Libelluloidea</taxon>
        <taxon>Libellulidae</taxon>
        <taxon>Ladona</taxon>
    </lineage>
</organism>
<dbReference type="SFLD" id="SFLDG00358">
    <property type="entry name" value="Main_(cytGST)"/>
    <property type="match status" value="1"/>
</dbReference>
<evidence type="ECO:0000259" key="2">
    <source>
        <dbReference type="PROSITE" id="PS50404"/>
    </source>
</evidence>
<dbReference type="Gene3D" id="1.20.1050.10">
    <property type="match status" value="1"/>
</dbReference>
<dbReference type="SUPFAM" id="SSF47616">
    <property type="entry name" value="GST C-terminal domain-like"/>
    <property type="match status" value="1"/>
</dbReference>
<dbReference type="CDD" id="cd03177">
    <property type="entry name" value="GST_C_Delta_Epsilon"/>
    <property type="match status" value="1"/>
</dbReference>
<dbReference type="Gene3D" id="3.40.30.10">
    <property type="entry name" value="Glutaredoxin"/>
    <property type="match status" value="1"/>
</dbReference>
<protein>
    <recommendedName>
        <fullName evidence="6">Glutathione S-transferase</fullName>
    </recommendedName>
</protein>
<dbReference type="InterPro" id="IPR036282">
    <property type="entry name" value="Glutathione-S-Trfase_C_sf"/>
</dbReference>
<dbReference type="PANTHER" id="PTHR43969">
    <property type="entry name" value="GLUTATHIONE S TRANSFERASE D10, ISOFORM A-RELATED"/>
    <property type="match status" value="1"/>
</dbReference>
<dbReference type="FunFam" id="1.20.1050.10:FF:000007">
    <property type="entry name" value="Glutathione S-transferase 1-1"/>
    <property type="match status" value="1"/>
</dbReference>
<keyword evidence="5" id="KW-1185">Reference proteome</keyword>
<evidence type="ECO:0008006" key="6">
    <source>
        <dbReference type="Google" id="ProtNLM"/>
    </source>
</evidence>